<evidence type="ECO:0000313" key="3">
    <source>
        <dbReference type="Proteomes" id="UP000028486"/>
    </source>
</evidence>
<protein>
    <submittedName>
        <fullName evidence="2">Uncharacterized protein</fullName>
    </submittedName>
</protein>
<dbReference type="STRING" id="1244531.CIG2463D_0953"/>
<dbReference type="RefSeq" id="WP_038454291.1">
    <property type="nucleotide sequence ID" value="NZ_CP009043.1"/>
</dbReference>
<dbReference type="HOGENOM" id="CLU_134899_0_0_7"/>
<name>A0A076FA04_9BACT</name>
<keyword evidence="1" id="KW-0732">Signal</keyword>
<feature type="chain" id="PRO_5009743385" evidence="1">
    <location>
        <begin position="19"/>
        <end position="145"/>
    </location>
</feature>
<dbReference type="OrthoDB" id="5359819at2"/>
<dbReference type="AlphaFoldDB" id="A0A076FA04"/>
<dbReference type="EMBL" id="CP009043">
    <property type="protein sequence ID" value="AII14791.1"/>
    <property type="molecule type" value="Genomic_DNA"/>
</dbReference>
<keyword evidence="3" id="KW-1185">Reference proteome</keyword>
<evidence type="ECO:0000256" key="1">
    <source>
        <dbReference type="SAM" id="SignalP"/>
    </source>
</evidence>
<accession>A0A076FA04</accession>
<dbReference type="Proteomes" id="UP000028486">
    <property type="component" value="Chromosome"/>
</dbReference>
<organism evidence="2 3">
    <name type="scientific">Campylobacter iguaniorum</name>
    <dbReference type="NCBI Taxonomy" id="1244531"/>
    <lineage>
        <taxon>Bacteria</taxon>
        <taxon>Pseudomonadati</taxon>
        <taxon>Campylobacterota</taxon>
        <taxon>Epsilonproteobacteria</taxon>
        <taxon>Campylobacterales</taxon>
        <taxon>Campylobacteraceae</taxon>
        <taxon>Campylobacter</taxon>
    </lineage>
</organism>
<evidence type="ECO:0000313" key="2">
    <source>
        <dbReference type="EMBL" id="AII14791.1"/>
    </source>
</evidence>
<dbReference type="eggNOG" id="ENOG5031AMP">
    <property type="taxonomic scope" value="Bacteria"/>
</dbReference>
<dbReference type="PATRIC" id="fig|1244531.5.peg.953"/>
<sequence length="145" mass="17364">MSRLLALVVFLVSFANGAAPNFEHKKTFELKKDEKAFVIFTHRREDIKEIFEFSWTLYDNTNMVVHTKFRKYPRQIMLSLRRGLELYKQEILPFTKHEPTDSVTLYLEFKEYKKGLAIFNVFIDDNNRRDYVEFEPNKEGQDGQN</sequence>
<gene>
    <name evidence="2" type="ORF">CIG1485E_0953</name>
</gene>
<dbReference type="KEGG" id="caj:CIG1485E_0953"/>
<proteinExistence type="predicted"/>
<reference evidence="3" key="1">
    <citation type="journal article" date="2014" name="Genome Announc.">
        <title>Complete Genome Sequence of Campylobacter iguaniorum Strain 1485ET, Isolated from a Bearded Dragon (Pogona vitticeps).</title>
        <authorList>
            <person name="Gilbert M.J."/>
            <person name="Miller W.G."/>
            <person name="Yee E."/>
            <person name="Kik M."/>
            <person name="Wagenaar J.A."/>
            <person name="Duim B."/>
        </authorList>
    </citation>
    <scope>NUCLEOTIDE SEQUENCE [LARGE SCALE GENOMIC DNA]</scope>
    <source>
        <strain evidence="3">1485E</strain>
    </source>
</reference>
<feature type="signal peptide" evidence="1">
    <location>
        <begin position="1"/>
        <end position="18"/>
    </location>
</feature>